<dbReference type="Gene3D" id="3.30.428.10">
    <property type="entry name" value="HIT-like"/>
    <property type="match status" value="1"/>
</dbReference>
<evidence type="ECO:0000313" key="5">
    <source>
        <dbReference type="EMBL" id="KAD4060582.1"/>
    </source>
</evidence>
<protein>
    <submittedName>
        <fullName evidence="5">HIT domain-containing protein</fullName>
    </submittedName>
</protein>
<name>A0A5N6MUK1_9MICC</name>
<dbReference type="InterPro" id="IPR036265">
    <property type="entry name" value="HIT-like_sf"/>
</dbReference>
<organism evidence="5 6">
    <name type="scientific">Arthrobacter yangruifuii</name>
    <dbReference type="NCBI Taxonomy" id="2606616"/>
    <lineage>
        <taxon>Bacteria</taxon>
        <taxon>Bacillati</taxon>
        <taxon>Actinomycetota</taxon>
        <taxon>Actinomycetes</taxon>
        <taxon>Micrococcales</taxon>
        <taxon>Micrococcaceae</taxon>
        <taxon>Arthrobacter</taxon>
    </lineage>
</organism>
<dbReference type="Proteomes" id="UP000326852">
    <property type="component" value="Unassembled WGS sequence"/>
</dbReference>
<sequence>MPTLFTRIINGEIPGRFVWKDDDVVAFLSIGPLSDGHTLVVPRAEINKWTDAPAELMQKLVTVAQAIGAAQVQVFGSERAGLSIAGFEVDHLHLHVWPANSLQDFDFSRADANPDAERMEANAQKLRAGLRDAGYGEYVPES</sequence>
<evidence type="ECO:0000256" key="1">
    <source>
        <dbReference type="PIRSR" id="PIRSR601310-1"/>
    </source>
</evidence>
<dbReference type="PRINTS" id="PR00332">
    <property type="entry name" value="HISTRIAD"/>
</dbReference>
<evidence type="ECO:0000259" key="4">
    <source>
        <dbReference type="PROSITE" id="PS51084"/>
    </source>
</evidence>
<dbReference type="GO" id="GO:0003824">
    <property type="term" value="F:catalytic activity"/>
    <property type="evidence" value="ECO:0007669"/>
    <property type="project" value="InterPro"/>
</dbReference>
<dbReference type="SUPFAM" id="SSF54197">
    <property type="entry name" value="HIT-like"/>
    <property type="match status" value="1"/>
</dbReference>
<feature type="domain" description="HIT" evidence="4">
    <location>
        <begin position="4"/>
        <end position="107"/>
    </location>
</feature>
<gene>
    <name evidence="5" type="ORF">GD627_06025</name>
</gene>
<accession>A0A5N6MUK1</accession>
<dbReference type="InterPro" id="IPR011146">
    <property type="entry name" value="HIT-like"/>
</dbReference>
<evidence type="ECO:0000256" key="3">
    <source>
        <dbReference type="PROSITE-ProRule" id="PRU00464"/>
    </source>
</evidence>
<dbReference type="PANTHER" id="PTHR46648">
    <property type="entry name" value="HIT FAMILY PROTEIN 1"/>
    <property type="match status" value="1"/>
</dbReference>
<feature type="active site" description="Tele-AMP-histidine intermediate" evidence="1">
    <location>
        <position position="93"/>
    </location>
</feature>
<feature type="short sequence motif" description="Histidine triad motif" evidence="2 3">
    <location>
        <begin position="91"/>
        <end position="95"/>
    </location>
</feature>
<comment type="caution">
    <text evidence="5">The sequence shown here is derived from an EMBL/GenBank/DDBJ whole genome shotgun (WGS) entry which is preliminary data.</text>
</comment>
<proteinExistence type="predicted"/>
<evidence type="ECO:0000313" key="6">
    <source>
        <dbReference type="Proteomes" id="UP000326852"/>
    </source>
</evidence>
<reference evidence="5 6" key="1">
    <citation type="submission" date="2019-08" db="EMBL/GenBank/DDBJ databases">
        <title>Arthrobacter sp. nov., isolated from plateau pika and Tibetan wild ass.</title>
        <authorList>
            <person name="Ge Y."/>
        </authorList>
    </citation>
    <scope>NUCLEOTIDE SEQUENCE [LARGE SCALE GENOMIC DNA]</scope>
    <source>
        <strain evidence="5 6">785</strain>
    </source>
</reference>
<dbReference type="InterPro" id="IPR001310">
    <property type="entry name" value="Histidine_triad_HIT"/>
</dbReference>
<dbReference type="GO" id="GO:0009117">
    <property type="term" value="P:nucleotide metabolic process"/>
    <property type="evidence" value="ECO:0007669"/>
    <property type="project" value="TreeGrafter"/>
</dbReference>
<dbReference type="EMBL" id="VTFX01000001">
    <property type="protein sequence ID" value="KAD4060582.1"/>
    <property type="molecule type" value="Genomic_DNA"/>
</dbReference>
<dbReference type="PANTHER" id="PTHR46648:SF1">
    <property type="entry name" value="ADENOSINE 5'-MONOPHOSPHORAMIDASE HNT1"/>
    <property type="match status" value="1"/>
</dbReference>
<evidence type="ECO:0000256" key="2">
    <source>
        <dbReference type="PIRSR" id="PIRSR601310-3"/>
    </source>
</evidence>
<dbReference type="AlphaFoldDB" id="A0A5N6MUK1"/>
<dbReference type="Pfam" id="PF01230">
    <property type="entry name" value="HIT"/>
    <property type="match status" value="1"/>
</dbReference>
<dbReference type="RefSeq" id="WP_152271688.1">
    <property type="nucleotide sequence ID" value="NZ_VTFX01000001.1"/>
</dbReference>
<dbReference type="PROSITE" id="PS51084">
    <property type="entry name" value="HIT_2"/>
    <property type="match status" value="1"/>
</dbReference>
<keyword evidence="6" id="KW-1185">Reference proteome</keyword>